<evidence type="ECO:0000256" key="3">
    <source>
        <dbReference type="ARBA" id="ARBA00022475"/>
    </source>
</evidence>
<comment type="similarity">
    <text evidence="2">Belongs to the G-protein coupled receptor 3 family.</text>
</comment>
<dbReference type="FunFam" id="3.40.50.2300:FF:000016">
    <property type="entry name" value="Taste 1 receptor member 2"/>
    <property type="match status" value="1"/>
</dbReference>
<dbReference type="InterPro" id="IPR017979">
    <property type="entry name" value="GPCR_3_CS"/>
</dbReference>
<feature type="transmembrane region" description="Helical" evidence="12">
    <location>
        <begin position="601"/>
        <end position="619"/>
    </location>
</feature>
<feature type="transmembrane region" description="Helical" evidence="12">
    <location>
        <begin position="556"/>
        <end position="580"/>
    </location>
</feature>
<dbReference type="PRINTS" id="PR01535">
    <property type="entry name" value="VOMERONASL2R"/>
</dbReference>
<dbReference type="OrthoDB" id="5984008at2759"/>
<dbReference type="InterPro" id="IPR038550">
    <property type="entry name" value="GPCR_3_9-Cys_sf"/>
</dbReference>
<comment type="subcellular location">
    <subcellularLocation>
        <location evidence="1">Cell membrane</location>
        <topology evidence="1">Multi-pass membrane protein</topology>
    </subcellularLocation>
</comment>
<evidence type="ECO:0000256" key="11">
    <source>
        <dbReference type="ARBA" id="ARBA00023224"/>
    </source>
</evidence>
<dbReference type="InterPro" id="IPR011500">
    <property type="entry name" value="GPCR_3_9-Cys_dom"/>
</dbReference>
<organism evidence="14 15">
    <name type="scientific">Geotrypetes seraphini</name>
    <name type="common">Gaboon caecilian</name>
    <name type="synonym">Caecilia seraphini</name>
    <dbReference type="NCBI Taxonomy" id="260995"/>
    <lineage>
        <taxon>Eukaryota</taxon>
        <taxon>Metazoa</taxon>
        <taxon>Chordata</taxon>
        <taxon>Craniata</taxon>
        <taxon>Vertebrata</taxon>
        <taxon>Euteleostomi</taxon>
        <taxon>Amphibia</taxon>
        <taxon>Gymnophiona</taxon>
        <taxon>Geotrypetes</taxon>
    </lineage>
</organism>
<keyword evidence="5" id="KW-0732">Signal</keyword>
<protein>
    <submittedName>
        <fullName evidence="15">Extracellular calcium-sensing receptor-like</fullName>
    </submittedName>
</protein>
<feature type="transmembrane region" description="Helical" evidence="12">
    <location>
        <begin position="486"/>
        <end position="509"/>
    </location>
</feature>
<dbReference type="CDD" id="cd15283">
    <property type="entry name" value="7tmC_V2R_pheromone"/>
    <property type="match status" value="1"/>
</dbReference>
<evidence type="ECO:0000256" key="7">
    <source>
        <dbReference type="ARBA" id="ARBA00023040"/>
    </source>
</evidence>
<name>A0A6P8SPV6_GEOSA</name>
<keyword evidence="3" id="KW-1003">Cell membrane</keyword>
<evidence type="ECO:0000256" key="1">
    <source>
        <dbReference type="ARBA" id="ARBA00004651"/>
    </source>
</evidence>
<dbReference type="RefSeq" id="XP_033818273.1">
    <property type="nucleotide sequence ID" value="XM_033962382.1"/>
</dbReference>
<dbReference type="InterPro" id="IPR028082">
    <property type="entry name" value="Peripla_BP_I"/>
</dbReference>
<dbReference type="PROSITE" id="PS50259">
    <property type="entry name" value="G_PROTEIN_RECEP_F3_4"/>
    <property type="match status" value="1"/>
</dbReference>
<feature type="transmembrane region" description="Helical" evidence="12">
    <location>
        <begin position="645"/>
        <end position="668"/>
    </location>
</feature>
<evidence type="ECO:0000313" key="14">
    <source>
        <dbReference type="Proteomes" id="UP000515159"/>
    </source>
</evidence>
<dbReference type="Gene3D" id="2.10.50.30">
    <property type="entry name" value="GPCR, family 3, nine cysteines domain"/>
    <property type="match status" value="1"/>
</dbReference>
<keyword evidence="14" id="KW-1185">Reference proteome</keyword>
<keyword evidence="9" id="KW-0675">Receptor</keyword>
<dbReference type="AlphaFoldDB" id="A0A6P8SPV6"/>
<evidence type="ECO:0000256" key="6">
    <source>
        <dbReference type="ARBA" id="ARBA00022989"/>
    </source>
</evidence>
<evidence type="ECO:0000256" key="12">
    <source>
        <dbReference type="SAM" id="Phobius"/>
    </source>
</evidence>
<evidence type="ECO:0000256" key="2">
    <source>
        <dbReference type="ARBA" id="ARBA00007242"/>
    </source>
</evidence>
<dbReference type="InParanoid" id="A0A6P8SPV6"/>
<dbReference type="Pfam" id="PF07562">
    <property type="entry name" value="NCD3G"/>
    <property type="match status" value="1"/>
</dbReference>
<dbReference type="InterPro" id="IPR017978">
    <property type="entry name" value="GPCR_3_C"/>
</dbReference>
<feature type="transmembrane region" description="Helical" evidence="12">
    <location>
        <begin position="680"/>
        <end position="700"/>
    </location>
</feature>
<evidence type="ECO:0000256" key="5">
    <source>
        <dbReference type="ARBA" id="ARBA00022729"/>
    </source>
</evidence>
<keyword evidence="11" id="KW-0807">Transducer</keyword>
<sequence length="757" mass="84809">MAVEDTMHLLTQNKRSIANYRCKTHPPLAAVVGEDRSLLSIPMATLLGVYKFPQISYASSVATLSDKTRFPSFLRTMPSDDFQAFGLTRLVIHFGWTWVGIVTEDSEYGWHGTQILIKGLEEAGVCIEFLTALPTFLSKQKTDQIVKKIENSKARVIVIFATFRSLTPVMKGISRKNITGHTWIANDGWATYRQFSGEAFLRTCEGVLGFTGRTGYMQGFREHLSHLHPTKTPDDIFLRTFWETTFSCKWPTHSNQTGSDGANRGMIKFCAGNESLHELNISFLDMSSLITGYNTYNALYSIMYALRNLSLCQPGQGPFKNGSCARIQDFEPWQLLHYIWNTRFRNSNGEEVFFDAGGSAPGLYNIINWQPTFEDTFKFVKVGVYDSTAPKGKDLIIDQSTILWNGGQSQIPQSVCSEPCSPGYRKIVQEGKPLCCFMCVLCSLGEISNQTDSTECWKCPEDYWPDETKQKCIEKSIEFLSYTEPLGTVLAVTSVVTAVIPAVILVIFIKYRHTPLVKANNWQLSFLLLVSLVFCCLCSLIFIGHPRDVTCLVRQVAFGIIFALCISCVLAKTIMVVIAFKATKPDSSLKHWVGPQLSNSIVITSTSIQVIICILWLSISPPFLHKNKNFQIGSIILECNEGSATAFWCMLGYIGFLASLSLVVAFLSRKLPDSFNEAKFITFSMLVFVSVWLSFIPAYLSTRGKQMVAVEVFAILSSSTGLMACIFLPKCHIILFRPDMNTKEYLLRRTVGSNKVK</sequence>
<evidence type="ECO:0000313" key="15">
    <source>
        <dbReference type="RefSeq" id="XP_033818273.1"/>
    </source>
</evidence>
<dbReference type="GO" id="GO:0004930">
    <property type="term" value="F:G protein-coupled receptor activity"/>
    <property type="evidence" value="ECO:0007669"/>
    <property type="project" value="UniProtKB-KW"/>
</dbReference>
<dbReference type="PRINTS" id="PR00248">
    <property type="entry name" value="GPCRMGR"/>
</dbReference>
<keyword evidence="10" id="KW-0325">Glycoprotein</keyword>
<dbReference type="Gene3D" id="3.40.50.2300">
    <property type="match status" value="2"/>
</dbReference>
<feature type="transmembrane region" description="Helical" evidence="12">
    <location>
        <begin position="706"/>
        <end position="728"/>
    </location>
</feature>
<gene>
    <name evidence="15" type="primary">LOC117368655</name>
</gene>
<dbReference type="FunFam" id="2.10.50.30:FF:000002">
    <property type="entry name" value="Vomeronasal 2 receptor, h1"/>
    <property type="match status" value="1"/>
</dbReference>
<dbReference type="InterPro" id="IPR004073">
    <property type="entry name" value="GPCR_3_vmron_rcpt_2"/>
</dbReference>
<dbReference type="PROSITE" id="PS00981">
    <property type="entry name" value="G_PROTEIN_RECEP_F3_3"/>
    <property type="match status" value="1"/>
</dbReference>
<feature type="domain" description="G-protein coupled receptors family 3 profile" evidence="13">
    <location>
        <begin position="486"/>
        <end position="750"/>
    </location>
</feature>
<dbReference type="Proteomes" id="UP000515159">
    <property type="component" value="Chromosome 10"/>
</dbReference>
<proteinExistence type="inferred from homology"/>
<reference evidence="15" key="1">
    <citation type="submission" date="2025-08" db="UniProtKB">
        <authorList>
            <consortium name="RefSeq"/>
        </authorList>
    </citation>
    <scope>IDENTIFICATION</scope>
</reference>
<evidence type="ECO:0000256" key="10">
    <source>
        <dbReference type="ARBA" id="ARBA00023180"/>
    </source>
</evidence>
<evidence type="ECO:0000256" key="8">
    <source>
        <dbReference type="ARBA" id="ARBA00023136"/>
    </source>
</evidence>
<dbReference type="GeneID" id="117368655"/>
<evidence type="ECO:0000256" key="4">
    <source>
        <dbReference type="ARBA" id="ARBA00022692"/>
    </source>
</evidence>
<dbReference type="PANTHER" id="PTHR24061:SF495">
    <property type="entry name" value="G-PROTEIN COUPLED RECEPTORS FAMILY 3 PROFILE DOMAIN-CONTAINING PROTEIN"/>
    <property type="match status" value="1"/>
</dbReference>
<dbReference type="PANTHER" id="PTHR24061">
    <property type="entry name" value="CALCIUM-SENSING RECEPTOR-RELATED"/>
    <property type="match status" value="1"/>
</dbReference>
<dbReference type="SUPFAM" id="SSF53822">
    <property type="entry name" value="Periplasmic binding protein-like I"/>
    <property type="match status" value="1"/>
</dbReference>
<dbReference type="InterPro" id="IPR000337">
    <property type="entry name" value="GPCR_3"/>
</dbReference>
<dbReference type="GO" id="GO:0005886">
    <property type="term" value="C:plasma membrane"/>
    <property type="evidence" value="ECO:0007669"/>
    <property type="project" value="UniProtKB-SubCell"/>
</dbReference>
<evidence type="ECO:0000256" key="9">
    <source>
        <dbReference type="ARBA" id="ARBA00023170"/>
    </source>
</evidence>
<evidence type="ECO:0000259" key="13">
    <source>
        <dbReference type="PROSITE" id="PS50259"/>
    </source>
</evidence>
<dbReference type="InterPro" id="IPR001828">
    <property type="entry name" value="ANF_lig-bd_rcpt"/>
</dbReference>
<keyword evidence="6 12" id="KW-1133">Transmembrane helix</keyword>
<dbReference type="Pfam" id="PF01094">
    <property type="entry name" value="ANF_receptor"/>
    <property type="match status" value="1"/>
</dbReference>
<dbReference type="InterPro" id="IPR000068">
    <property type="entry name" value="GPCR_3_Ca_sens_rcpt-rel"/>
</dbReference>
<keyword evidence="8 12" id="KW-0472">Membrane</keyword>
<keyword evidence="7" id="KW-0297">G-protein coupled receptor</keyword>
<dbReference type="Pfam" id="PF00003">
    <property type="entry name" value="7tm_3"/>
    <property type="match status" value="1"/>
</dbReference>
<keyword evidence="4 12" id="KW-0812">Transmembrane</keyword>
<dbReference type="KEGG" id="gsh:117368655"/>
<accession>A0A6P8SPV6</accession>
<feature type="transmembrane region" description="Helical" evidence="12">
    <location>
        <begin position="521"/>
        <end position="544"/>
    </location>
</feature>